<evidence type="ECO:0000313" key="3">
    <source>
        <dbReference type="Proteomes" id="UP001500420"/>
    </source>
</evidence>
<accession>A0AAV3TAY9</accession>
<dbReference type="EMBL" id="BAAADV010000004">
    <property type="protein sequence ID" value="GAA0673754.1"/>
    <property type="molecule type" value="Genomic_DNA"/>
</dbReference>
<proteinExistence type="predicted"/>
<dbReference type="SUPFAM" id="SSF53649">
    <property type="entry name" value="Alkaline phosphatase-like"/>
    <property type="match status" value="1"/>
</dbReference>
<sequence>MQDQRFLESEWDYCIVLDAARYDVFSDVYDDYLDGSLEKRWSKGSSTPEWAYRTLDGDHDIAYFSSNPFINDLGIPLNELKWGASCDYEWTASDHISNVFDVWKTGWDDDLGTVPPESMTEAFEQNRDAVEDAERTVIHFMQPHAPYLTRGKGQKLKQIRKGIKRQGEEEEKEDAGSDGGVLSSIGNTVRPKVESVLEESQFAMKAGLWLELDPVSLLRDGTRATAMSYYEENLRIALEEVEELVEQLDGDVVVTADHGEAFGEEGVWEHHVETHIPALMEVPWLELDQ</sequence>
<evidence type="ECO:0000313" key="2">
    <source>
        <dbReference type="EMBL" id="GAA0673754.1"/>
    </source>
</evidence>
<keyword evidence="3" id="KW-1185">Reference proteome</keyword>
<dbReference type="Proteomes" id="UP001500420">
    <property type="component" value="Unassembled WGS sequence"/>
</dbReference>
<feature type="region of interest" description="Disordered" evidence="1">
    <location>
        <begin position="162"/>
        <end position="183"/>
    </location>
</feature>
<organism evidence="2 3">
    <name type="scientific">Natronoarchaeum mannanilyticum</name>
    <dbReference type="NCBI Taxonomy" id="926360"/>
    <lineage>
        <taxon>Archaea</taxon>
        <taxon>Methanobacteriati</taxon>
        <taxon>Methanobacteriota</taxon>
        <taxon>Stenosarchaea group</taxon>
        <taxon>Halobacteria</taxon>
        <taxon>Halobacteriales</taxon>
        <taxon>Natronoarchaeaceae</taxon>
    </lineage>
</organism>
<dbReference type="InterPro" id="IPR017850">
    <property type="entry name" value="Alkaline_phosphatase_core_sf"/>
</dbReference>
<dbReference type="AlphaFoldDB" id="A0AAV3TAY9"/>
<dbReference type="RefSeq" id="WP_343773975.1">
    <property type="nucleotide sequence ID" value="NZ_BAAADV010000004.1"/>
</dbReference>
<name>A0AAV3TAY9_9EURY</name>
<protein>
    <submittedName>
        <fullName evidence="2">Uncharacterized protein</fullName>
    </submittedName>
</protein>
<gene>
    <name evidence="2" type="ORF">GCM10009020_21070</name>
</gene>
<comment type="caution">
    <text evidence="2">The sequence shown here is derived from an EMBL/GenBank/DDBJ whole genome shotgun (WGS) entry which is preliminary data.</text>
</comment>
<reference evidence="2 3" key="1">
    <citation type="journal article" date="2019" name="Int. J. Syst. Evol. Microbiol.">
        <title>The Global Catalogue of Microorganisms (GCM) 10K type strain sequencing project: providing services to taxonomists for standard genome sequencing and annotation.</title>
        <authorList>
            <consortium name="The Broad Institute Genomics Platform"/>
            <consortium name="The Broad Institute Genome Sequencing Center for Infectious Disease"/>
            <person name="Wu L."/>
            <person name="Ma J."/>
        </authorList>
    </citation>
    <scope>NUCLEOTIDE SEQUENCE [LARGE SCALE GENOMIC DNA]</scope>
    <source>
        <strain evidence="2 3">JCM 16328</strain>
    </source>
</reference>
<dbReference type="Gene3D" id="3.40.720.10">
    <property type="entry name" value="Alkaline Phosphatase, subunit A"/>
    <property type="match status" value="1"/>
</dbReference>
<evidence type="ECO:0000256" key="1">
    <source>
        <dbReference type="SAM" id="MobiDB-lite"/>
    </source>
</evidence>